<dbReference type="STRING" id="509190.Cseg_3706"/>
<name>D5VNQ5_CAUST</name>
<dbReference type="InterPro" id="IPR026569">
    <property type="entry name" value="Ribosomal_bL28"/>
</dbReference>
<dbReference type="KEGG" id="cse:Cseg_3706"/>
<evidence type="ECO:0000256" key="3">
    <source>
        <dbReference type="ARBA" id="ARBA00023274"/>
    </source>
</evidence>
<evidence type="ECO:0000256" key="4">
    <source>
        <dbReference type="ARBA" id="ARBA00035174"/>
    </source>
</evidence>
<dbReference type="InterPro" id="IPR034704">
    <property type="entry name" value="Ribosomal_bL28/bL31-like_sf"/>
</dbReference>
<evidence type="ECO:0000313" key="6">
    <source>
        <dbReference type="EMBL" id="ADG12128.1"/>
    </source>
</evidence>
<evidence type="ECO:0000256" key="2">
    <source>
        <dbReference type="ARBA" id="ARBA00022980"/>
    </source>
</evidence>
<dbReference type="Gene3D" id="2.30.170.40">
    <property type="entry name" value="Ribosomal protein L28/L24"/>
    <property type="match status" value="1"/>
</dbReference>
<dbReference type="EMBL" id="CP002008">
    <property type="protein sequence ID" value="ADG12128.1"/>
    <property type="molecule type" value="Genomic_DNA"/>
</dbReference>
<dbReference type="HOGENOM" id="CLU_064548_4_2_5"/>
<comment type="similarity">
    <text evidence="1 5">Belongs to the bacterial ribosomal protein bL28 family.</text>
</comment>
<evidence type="ECO:0000256" key="1">
    <source>
        <dbReference type="ARBA" id="ARBA00008760"/>
    </source>
</evidence>
<dbReference type="PANTHER" id="PTHR13528:SF2">
    <property type="entry name" value="LARGE RIBOSOMAL SUBUNIT PROTEIN BL28M"/>
    <property type="match status" value="1"/>
</dbReference>
<gene>
    <name evidence="5" type="primary">rpmB</name>
    <name evidence="6" type="ordered locus">Cseg_3706</name>
</gene>
<keyword evidence="3 5" id="KW-0687">Ribonucleoprotein</keyword>
<dbReference type="NCBIfam" id="TIGR00009">
    <property type="entry name" value="L28"/>
    <property type="match status" value="1"/>
</dbReference>
<dbReference type="AlphaFoldDB" id="D5VNQ5"/>
<dbReference type="Proteomes" id="UP000002629">
    <property type="component" value="Chromosome"/>
</dbReference>
<dbReference type="SUPFAM" id="SSF143800">
    <property type="entry name" value="L28p-like"/>
    <property type="match status" value="1"/>
</dbReference>
<reference evidence="7" key="1">
    <citation type="journal article" date="2011" name="J. Bacteriol.">
        <title>Genome sequences of eight morphologically diverse alphaproteobacteria.</title>
        <authorList>
            <consortium name="US DOE Joint Genome Institute"/>
            <person name="Brown P.J."/>
            <person name="Kysela D.T."/>
            <person name="Buechlein A."/>
            <person name="Hemmerich C."/>
            <person name="Brun Y.V."/>
        </authorList>
    </citation>
    <scope>NUCLEOTIDE SEQUENCE [LARGE SCALE GENOMIC DNA]</scope>
    <source>
        <strain evidence="7">ATCC 21756 / DSM 7131 / JCM 7823 / NBRC 15250 / LMG 17158 / TK0059</strain>
    </source>
</reference>
<evidence type="ECO:0000256" key="5">
    <source>
        <dbReference type="HAMAP-Rule" id="MF_00373"/>
    </source>
</evidence>
<accession>D5VNQ5</accession>
<sequence length="145" mass="15390">MTQGAAFAYIARSRAASSSGSRVRIHILAGQALLKGRGFAQAKVTTMSRRCELTGIGPMVGHNVSHSNIKTKRRFLPALSPATLQSESLGQSFKLRISNAALRTLDFKGGLDTFLLGAKDEQLSPRALKIKAQVKAKAKAAAQAA</sequence>
<protein>
    <recommendedName>
        <fullName evidence="4 5">Large ribosomal subunit protein bL28</fullName>
    </recommendedName>
</protein>
<dbReference type="GO" id="GO:0006412">
    <property type="term" value="P:translation"/>
    <property type="evidence" value="ECO:0007669"/>
    <property type="project" value="UniProtKB-UniRule"/>
</dbReference>
<organism evidence="6 7">
    <name type="scientific">Caulobacter segnis (strain ATCC 21756 / DSM 7131 / JCM 7823 / NBRC 15250 / LMG 17158 / TK0059)</name>
    <name type="common">Mycoplana segnis</name>
    <dbReference type="NCBI Taxonomy" id="509190"/>
    <lineage>
        <taxon>Bacteria</taxon>
        <taxon>Pseudomonadati</taxon>
        <taxon>Pseudomonadota</taxon>
        <taxon>Alphaproteobacteria</taxon>
        <taxon>Caulobacterales</taxon>
        <taxon>Caulobacteraceae</taxon>
        <taxon>Caulobacter</taxon>
    </lineage>
</organism>
<dbReference type="PANTHER" id="PTHR13528">
    <property type="entry name" value="39S RIBOSOMAL PROTEIN L28, MITOCHONDRIAL"/>
    <property type="match status" value="1"/>
</dbReference>
<dbReference type="InterPro" id="IPR037147">
    <property type="entry name" value="Ribosomal_bL28_sf"/>
</dbReference>
<dbReference type="InterPro" id="IPR001383">
    <property type="entry name" value="Ribosomal_bL28_bact-type"/>
</dbReference>
<keyword evidence="2 5" id="KW-0689">Ribosomal protein</keyword>
<dbReference type="HAMAP" id="MF_00373">
    <property type="entry name" value="Ribosomal_bL28"/>
    <property type="match status" value="1"/>
</dbReference>
<dbReference type="GO" id="GO:0003735">
    <property type="term" value="F:structural constituent of ribosome"/>
    <property type="evidence" value="ECO:0007669"/>
    <property type="project" value="InterPro"/>
</dbReference>
<dbReference type="GO" id="GO:0022625">
    <property type="term" value="C:cytosolic large ribosomal subunit"/>
    <property type="evidence" value="ECO:0007669"/>
    <property type="project" value="TreeGrafter"/>
</dbReference>
<proteinExistence type="inferred from homology"/>
<dbReference type="eggNOG" id="COG0227">
    <property type="taxonomic scope" value="Bacteria"/>
</dbReference>
<evidence type="ECO:0000313" key="7">
    <source>
        <dbReference type="Proteomes" id="UP000002629"/>
    </source>
</evidence>
<dbReference type="Pfam" id="PF00830">
    <property type="entry name" value="Ribosomal_L28"/>
    <property type="match status" value="1"/>
</dbReference>